<dbReference type="SMART" id="SM00448">
    <property type="entry name" value="REC"/>
    <property type="match status" value="1"/>
</dbReference>
<dbReference type="KEGG" id="pbor:BSF38_01432"/>
<keyword evidence="1 2" id="KW-0597">Phosphoprotein</keyword>
<dbReference type="PANTHER" id="PTHR44591">
    <property type="entry name" value="STRESS RESPONSE REGULATOR PROTEIN 1"/>
    <property type="match status" value="1"/>
</dbReference>
<sequence>MHDMSSVPPAAGVTSRRILVVDDSVDGAQAMALLLKYDGHDTRTAHNGCEAVAEARAFIPEVVFLDIGLPDKNGYEVARELRSDPSLRDVVLVALTGWGTDEDRRKSKEAGFDHHFVKPVDVDAVESMLRNLDRAPTPS</sequence>
<dbReference type="InterPro" id="IPR011006">
    <property type="entry name" value="CheY-like_superfamily"/>
</dbReference>
<gene>
    <name evidence="4" type="primary">tcrX_1</name>
    <name evidence="4" type="ORF">BSF38_01432</name>
</gene>
<accession>A0A1U7CM22</accession>
<dbReference type="STRING" id="1387353.BSF38_01432"/>
<dbReference type="PANTHER" id="PTHR44591:SF3">
    <property type="entry name" value="RESPONSE REGULATORY DOMAIN-CONTAINING PROTEIN"/>
    <property type="match status" value="1"/>
</dbReference>
<organism evidence="4 5">
    <name type="scientific">Paludisphaera borealis</name>
    <dbReference type="NCBI Taxonomy" id="1387353"/>
    <lineage>
        <taxon>Bacteria</taxon>
        <taxon>Pseudomonadati</taxon>
        <taxon>Planctomycetota</taxon>
        <taxon>Planctomycetia</taxon>
        <taxon>Isosphaerales</taxon>
        <taxon>Isosphaeraceae</taxon>
        <taxon>Paludisphaera</taxon>
    </lineage>
</organism>
<dbReference type="Proteomes" id="UP000186309">
    <property type="component" value="Chromosome"/>
</dbReference>
<dbReference type="CDD" id="cd17580">
    <property type="entry name" value="REC_2_DhkD-like"/>
    <property type="match status" value="1"/>
</dbReference>
<dbReference type="AlphaFoldDB" id="A0A1U7CM22"/>
<dbReference type="PROSITE" id="PS50110">
    <property type="entry name" value="RESPONSE_REGULATORY"/>
    <property type="match status" value="1"/>
</dbReference>
<name>A0A1U7CM22_9BACT</name>
<dbReference type="GO" id="GO:0000160">
    <property type="term" value="P:phosphorelay signal transduction system"/>
    <property type="evidence" value="ECO:0007669"/>
    <property type="project" value="InterPro"/>
</dbReference>
<feature type="modified residue" description="4-aspartylphosphate" evidence="2">
    <location>
        <position position="66"/>
    </location>
</feature>
<evidence type="ECO:0000256" key="2">
    <source>
        <dbReference type="PROSITE-ProRule" id="PRU00169"/>
    </source>
</evidence>
<evidence type="ECO:0000259" key="3">
    <source>
        <dbReference type="PROSITE" id="PS50110"/>
    </source>
</evidence>
<dbReference type="SUPFAM" id="SSF52172">
    <property type="entry name" value="CheY-like"/>
    <property type="match status" value="1"/>
</dbReference>
<dbReference type="InterPro" id="IPR001789">
    <property type="entry name" value="Sig_transdc_resp-reg_receiver"/>
</dbReference>
<dbReference type="InterPro" id="IPR050595">
    <property type="entry name" value="Bact_response_regulator"/>
</dbReference>
<dbReference type="Pfam" id="PF00072">
    <property type="entry name" value="Response_reg"/>
    <property type="match status" value="1"/>
</dbReference>
<proteinExistence type="predicted"/>
<keyword evidence="5" id="KW-1185">Reference proteome</keyword>
<dbReference type="RefSeq" id="WP_076344293.1">
    <property type="nucleotide sequence ID" value="NZ_CP019082.1"/>
</dbReference>
<evidence type="ECO:0000256" key="1">
    <source>
        <dbReference type="ARBA" id="ARBA00022553"/>
    </source>
</evidence>
<feature type="domain" description="Response regulatory" evidence="3">
    <location>
        <begin position="17"/>
        <end position="133"/>
    </location>
</feature>
<reference evidence="5" key="1">
    <citation type="submission" date="2016-12" db="EMBL/GenBank/DDBJ databases">
        <title>Comparative genomics of four Isosphaeraceae planctomycetes: a common pool of plasmids and glycoside hydrolase genes.</title>
        <authorList>
            <person name="Ivanova A."/>
        </authorList>
    </citation>
    <scope>NUCLEOTIDE SEQUENCE [LARGE SCALE GENOMIC DNA]</scope>
    <source>
        <strain evidence="5">PX4</strain>
    </source>
</reference>
<dbReference type="Gene3D" id="3.40.50.2300">
    <property type="match status" value="1"/>
</dbReference>
<evidence type="ECO:0000313" key="4">
    <source>
        <dbReference type="EMBL" id="APW59971.1"/>
    </source>
</evidence>
<evidence type="ECO:0000313" key="5">
    <source>
        <dbReference type="Proteomes" id="UP000186309"/>
    </source>
</evidence>
<dbReference type="EMBL" id="CP019082">
    <property type="protein sequence ID" value="APW59971.1"/>
    <property type="molecule type" value="Genomic_DNA"/>
</dbReference>
<protein>
    <submittedName>
        <fullName evidence="4">Putative transcriptional regulatory protein TcrX</fullName>
    </submittedName>
</protein>